<dbReference type="SUPFAM" id="SSF81901">
    <property type="entry name" value="HCP-like"/>
    <property type="match status" value="1"/>
</dbReference>
<keyword evidence="7" id="KW-1015">Disulfide bond</keyword>
<comment type="catalytic activity">
    <reaction evidence="1 9">
        <text>a beta-lactam + H2O = a substituted beta-amino acid</text>
        <dbReference type="Rhea" id="RHEA:20401"/>
        <dbReference type="ChEBI" id="CHEBI:15377"/>
        <dbReference type="ChEBI" id="CHEBI:35627"/>
        <dbReference type="ChEBI" id="CHEBI:140347"/>
        <dbReference type="EC" id="3.5.2.6"/>
    </reaction>
</comment>
<dbReference type="AlphaFoldDB" id="A0A0N1EA69"/>
<dbReference type="PANTHER" id="PTHR13891:SF1">
    <property type="entry name" value="CYTOCHROME C OXIDASE ASSEMBLY FACTOR 7"/>
    <property type="match status" value="1"/>
</dbReference>
<dbReference type="Pfam" id="PF08238">
    <property type="entry name" value="Sel1"/>
    <property type="match status" value="1"/>
</dbReference>
<reference evidence="10 11" key="1">
    <citation type="submission" date="2014-06" db="EMBL/GenBank/DDBJ databases">
        <title>Helicobacter pullorum isolates in fresh chicken meat - phenotypic and genotypic features.</title>
        <authorList>
            <person name="Borges V."/>
            <person name="Santos A."/>
            <person name="Correia C.B."/>
            <person name="Saraiva M."/>
            <person name="Menard A."/>
            <person name="Vieira L."/>
            <person name="Sampaio D.A."/>
            <person name="Gomes J.P."/>
            <person name="Oleastro M."/>
        </authorList>
    </citation>
    <scope>NUCLEOTIDE SEQUENCE [LARGE SCALE GENOMIC DNA]</scope>
    <source>
        <strain evidence="10 11">229334/12</strain>
    </source>
</reference>
<protein>
    <recommendedName>
        <fullName evidence="3 9">Beta-lactamase</fullName>
        <ecNumber evidence="3 9">3.5.2.6</ecNumber>
    </recommendedName>
</protein>
<comment type="caution">
    <text evidence="10">The sequence shown here is derived from an EMBL/GenBank/DDBJ whole genome shotgun (WGS) entry which is preliminary data.</text>
</comment>
<feature type="signal peptide" evidence="9">
    <location>
        <begin position="1"/>
        <end position="17"/>
    </location>
</feature>
<keyword evidence="8" id="KW-0046">Antibiotic resistance</keyword>
<dbReference type="InterPro" id="IPR006597">
    <property type="entry name" value="Sel1-like"/>
</dbReference>
<gene>
    <name evidence="10" type="ORF">HPU229334_11405</name>
</gene>
<evidence type="ECO:0000256" key="5">
    <source>
        <dbReference type="ARBA" id="ARBA00022801"/>
    </source>
</evidence>
<organism evidence="10 11">
    <name type="scientific">Helicobacter pullorum</name>
    <dbReference type="NCBI Taxonomy" id="35818"/>
    <lineage>
        <taxon>Bacteria</taxon>
        <taxon>Pseudomonadati</taxon>
        <taxon>Campylobacterota</taxon>
        <taxon>Epsilonproteobacteria</taxon>
        <taxon>Campylobacterales</taxon>
        <taxon>Helicobacteraceae</taxon>
        <taxon>Helicobacter</taxon>
    </lineage>
</organism>
<keyword evidence="5 9" id="KW-0378">Hydrolase</keyword>
<comment type="subcellular location">
    <subcellularLocation>
        <location evidence="9">Secreted</location>
    </subcellularLocation>
</comment>
<comment type="function">
    <text evidence="9">Hydrolyzes 6-aminopenicillinic acid and 7-aminocephalosporanic acid (ACA) derivatives.</text>
</comment>
<name>A0A0N1EA69_9HELI</name>
<evidence type="ECO:0000256" key="1">
    <source>
        <dbReference type="ARBA" id="ARBA00001526"/>
    </source>
</evidence>
<feature type="chain" id="PRO_5036516300" description="Beta-lactamase" evidence="9">
    <location>
        <begin position="18"/>
        <end position="99"/>
    </location>
</feature>
<dbReference type="GO" id="GO:0046677">
    <property type="term" value="P:response to antibiotic"/>
    <property type="evidence" value="ECO:0007669"/>
    <property type="project" value="UniProtKB-KW"/>
</dbReference>
<dbReference type="GO" id="GO:0005576">
    <property type="term" value="C:extracellular region"/>
    <property type="evidence" value="ECO:0007669"/>
    <property type="project" value="UniProtKB-SubCell"/>
</dbReference>
<evidence type="ECO:0000256" key="6">
    <source>
        <dbReference type="ARBA" id="ARBA00022803"/>
    </source>
</evidence>
<evidence type="ECO:0000256" key="8">
    <source>
        <dbReference type="ARBA" id="ARBA00023251"/>
    </source>
</evidence>
<keyword evidence="9" id="KW-0964">Secreted</keyword>
<keyword evidence="4" id="KW-0677">Repeat</keyword>
<evidence type="ECO:0000256" key="2">
    <source>
        <dbReference type="ARBA" id="ARBA00008486"/>
    </source>
</evidence>
<dbReference type="RefSeq" id="WP_054198550.1">
    <property type="nucleotide sequence ID" value="NZ_JNOC01000079.1"/>
</dbReference>
<dbReference type="Proteomes" id="UP000037997">
    <property type="component" value="Unassembled WGS sequence"/>
</dbReference>
<evidence type="ECO:0000256" key="4">
    <source>
        <dbReference type="ARBA" id="ARBA00022737"/>
    </source>
</evidence>
<sequence length="99" mass="11120">MKKSVFLILCLSGLAIAQQSNIYIYDGNAQSQAEAIWANWVEEFNYNKEACEAGRASACFKVGNAYRGGTGVKRSYKKSQEYFRKACKMGNEYGCMNMD</sequence>
<evidence type="ECO:0000313" key="10">
    <source>
        <dbReference type="EMBL" id="KPH54857.1"/>
    </source>
</evidence>
<evidence type="ECO:0000313" key="11">
    <source>
        <dbReference type="Proteomes" id="UP000037997"/>
    </source>
</evidence>
<proteinExistence type="inferred from homology"/>
<evidence type="ECO:0000256" key="3">
    <source>
        <dbReference type="ARBA" id="ARBA00012865"/>
    </source>
</evidence>
<dbReference type="PATRIC" id="fig|35818.11.peg.2257"/>
<dbReference type="PANTHER" id="PTHR13891">
    <property type="entry name" value="CYTOCHROME C OXIDASE ASSEMBLY FACTOR 7"/>
    <property type="match status" value="1"/>
</dbReference>
<dbReference type="EC" id="3.5.2.6" evidence="3 9"/>
<evidence type="ECO:0000256" key="7">
    <source>
        <dbReference type="ARBA" id="ARBA00023157"/>
    </source>
</evidence>
<dbReference type="InterPro" id="IPR011990">
    <property type="entry name" value="TPR-like_helical_dom_sf"/>
</dbReference>
<dbReference type="Gene3D" id="1.25.40.10">
    <property type="entry name" value="Tetratricopeptide repeat domain"/>
    <property type="match status" value="1"/>
</dbReference>
<dbReference type="InterPro" id="IPR040239">
    <property type="entry name" value="HcpB-like"/>
</dbReference>
<keyword evidence="6" id="KW-0802">TPR repeat</keyword>
<evidence type="ECO:0000256" key="9">
    <source>
        <dbReference type="RuleBase" id="RU366075"/>
    </source>
</evidence>
<comment type="similarity">
    <text evidence="2 9">Belongs to the hcp beta-lactamase family.</text>
</comment>
<dbReference type="EMBL" id="JNOC01000079">
    <property type="protein sequence ID" value="KPH54857.1"/>
    <property type="molecule type" value="Genomic_DNA"/>
</dbReference>
<accession>A0A0N1EA69</accession>
<dbReference type="SMART" id="SM00671">
    <property type="entry name" value="SEL1"/>
    <property type="match status" value="1"/>
</dbReference>
<dbReference type="GO" id="GO:0008800">
    <property type="term" value="F:beta-lactamase activity"/>
    <property type="evidence" value="ECO:0007669"/>
    <property type="project" value="UniProtKB-UniRule"/>
</dbReference>
<keyword evidence="9" id="KW-0732">Signal</keyword>